<dbReference type="InterPro" id="IPR036866">
    <property type="entry name" value="RibonucZ/Hydroxyglut_hydro"/>
</dbReference>
<feature type="domain" description="Metallo-beta-lactamase" evidence="3">
    <location>
        <begin position="7"/>
        <end position="195"/>
    </location>
</feature>
<sequence length="229" mass="25242">MKVSFHGQSVIYFESKGHKVIVDPFITGNPLSDLKAEDLEVDYIILTHGHGDHLGDTVALAKNSNATVIALPEIIDYLSNKHGLENLRPMNIGGNIEFGFGKVKFVQAFHSNSITEDNGEIVYLGMPTGIILETEGGTIYHTGDTGLFGDMKLIADRHPVDLCFIPIGDNFTMGIDDASYAINELIQPKKVVPIHYDTFDYIKQDPNEFKDAVRKAEVHILKAGDSVEL</sequence>
<evidence type="ECO:0000313" key="4">
    <source>
        <dbReference type="EMBL" id="SNV64663.1"/>
    </source>
</evidence>
<gene>
    <name evidence="4" type="ORF">SAMEA4384403_01045</name>
</gene>
<evidence type="ECO:0000313" key="5">
    <source>
        <dbReference type="Proteomes" id="UP000242084"/>
    </source>
</evidence>
<dbReference type="PANTHER" id="PTHR43546:SF3">
    <property type="entry name" value="UPF0173 METAL-DEPENDENT HYDROLASE MJ1163"/>
    <property type="match status" value="1"/>
</dbReference>
<name>A0A239Z1E0_9STAP</name>
<keyword evidence="5" id="KW-1185">Reference proteome</keyword>
<dbReference type="RefSeq" id="WP_095087463.1">
    <property type="nucleotide sequence ID" value="NZ_BMDM01000002.1"/>
</dbReference>
<comment type="similarity">
    <text evidence="2">Belongs to the UPF0173 family.</text>
</comment>
<dbReference type="OrthoDB" id="9789133at2"/>
<dbReference type="InterPro" id="IPR001279">
    <property type="entry name" value="Metallo-B-lactamas"/>
</dbReference>
<protein>
    <recommendedName>
        <fullName evidence="2">UPF0173 metal-dependent hydrolase SAMEA4384403_01045</fullName>
    </recommendedName>
</protein>
<dbReference type="Pfam" id="PF12706">
    <property type="entry name" value="Lactamase_B_2"/>
    <property type="match status" value="1"/>
</dbReference>
<dbReference type="EMBL" id="LT906462">
    <property type="protein sequence ID" value="SNV64663.1"/>
    <property type="molecule type" value="Genomic_DNA"/>
</dbReference>
<dbReference type="Proteomes" id="UP000242084">
    <property type="component" value="Chromosome 1"/>
</dbReference>
<keyword evidence="1 2" id="KW-0378">Hydrolase</keyword>
<evidence type="ECO:0000259" key="3">
    <source>
        <dbReference type="SMART" id="SM00849"/>
    </source>
</evidence>
<reference evidence="4 5" key="1">
    <citation type="submission" date="2017-06" db="EMBL/GenBank/DDBJ databases">
        <authorList>
            <consortium name="Pathogen Informatics"/>
        </authorList>
    </citation>
    <scope>NUCLEOTIDE SEQUENCE [LARGE SCALE GENOMIC DNA]</scope>
    <source>
        <strain evidence="4 5">NCTC13839</strain>
    </source>
</reference>
<organism evidence="4 5">
    <name type="scientific">Mammaliicoccus stepanovicii</name>
    <dbReference type="NCBI Taxonomy" id="643214"/>
    <lineage>
        <taxon>Bacteria</taxon>
        <taxon>Bacillati</taxon>
        <taxon>Bacillota</taxon>
        <taxon>Bacilli</taxon>
        <taxon>Bacillales</taxon>
        <taxon>Staphylococcaceae</taxon>
        <taxon>Mammaliicoccus</taxon>
    </lineage>
</organism>
<dbReference type="InterPro" id="IPR050114">
    <property type="entry name" value="UPF0173_UPF0282_UlaG_hydrolase"/>
</dbReference>
<evidence type="ECO:0000256" key="2">
    <source>
        <dbReference type="HAMAP-Rule" id="MF_00457"/>
    </source>
</evidence>
<dbReference type="PANTHER" id="PTHR43546">
    <property type="entry name" value="UPF0173 METAL-DEPENDENT HYDROLASE MJ1163-RELATED"/>
    <property type="match status" value="1"/>
</dbReference>
<dbReference type="AlphaFoldDB" id="A0A239Z1E0"/>
<dbReference type="SMART" id="SM00849">
    <property type="entry name" value="Lactamase_B"/>
    <property type="match status" value="1"/>
</dbReference>
<dbReference type="GO" id="GO:0016787">
    <property type="term" value="F:hydrolase activity"/>
    <property type="evidence" value="ECO:0007669"/>
    <property type="project" value="UniProtKB-UniRule"/>
</dbReference>
<evidence type="ECO:0000256" key="1">
    <source>
        <dbReference type="ARBA" id="ARBA00022801"/>
    </source>
</evidence>
<dbReference type="NCBIfam" id="NF001911">
    <property type="entry name" value="PRK00685.1"/>
    <property type="match status" value="1"/>
</dbReference>
<dbReference type="Gene3D" id="3.60.15.10">
    <property type="entry name" value="Ribonuclease Z/Hydroxyacylglutathione hydrolase-like"/>
    <property type="match status" value="1"/>
</dbReference>
<proteinExistence type="inferred from homology"/>
<dbReference type="InterPro" id="IPR022877">
    <property type="entry name" value="UPF0173"/>
</dbReference>
<dbReference type="KEGG" id="sste:SAMEA4384403_1045"/>
<dbReference type="SUPFAM" id="SSF56281">
    <property type="entry name" value="Metallo-hydrolase/oxidoreductase"/>
    <property type="match status" value="1"/>
</dbReference>
<dbReference type="HAMAP" id="MF_00457">
    <property type="entry name" value="UPF0173"/>
    <property type="match status" value="1"/>
</dbReference>
<accession>A0A239Z1E0</accession>